<dbReference type="Gene3D" id="3.60.21.10">
    <property type="match status" value="1"/>
</dbReference>
<dbReference type="SUPFAM" id="SSF56300">
    <property type="entry name" value="Metallo-dependent phosphatases"/>
    <property type="match status" value="1"/>
</dbReference>
<dbReference type="InterPro" id="IPR004843">
    <property type="entry name" value="Calcineurin-like_PHP"/>
</dbReference>
<protein>
    <recommendedName>
        <fullName evidence="4">Calcineurin-like phosphoesterase domain-containing protein</fullName>
    </recommendedName>
</protein>
<accession>A0A0C2N5X6</accession>
<dbReference type="InterPro" id="IPR051558">
    <property type="entry name" value="Metallophosphoesterase_PAP"/>
</dbReference>
<reference evidence="5 6" key="1">
    <citation type="journal article" date="2014" name="Genome Biol. Evol.">
        <title>The genome of the myxosporean Thelohanellus kitauei shows adaptations to nutrient acquisition within its fish host.</title>
        <authorList>
            <person name="Yang Y."/>
            <person name="Xiong J."/>
            <person name="Zhou Z."/>
            <person name="Huo F."/>
            <person name="Miao W."/>
            <person name="Ran C."/>
            <person name="Liu Y."/>
            <person name="Zhang J."/>
            <person name="Feng J."/>
            <person name="Wang M."/>
            <person name="Wang M."/>
            <person name="Wang L."/>
            <person name="Yao B."/>
        </authorList>
    </citation>
    <scope>NUCLEOTIDE SEQUENCE [LARGE SCALE GENOMIC DNA]</scope>
    <source>
        <strain evidence="5">Wuqing</strain>
    </source>
</reference>
<gene>
    <name evidence="5" type="ORF">RF11_10661</name>
</gene>
<evidence type="ECO:0000259" key="4">
    <source>
        <dbReference type="Pfam" id="PF00149"/>
    </source>
</evidence>
<dbReference type="OrthoDB" id="411211at2759"/>
<keyword evidence="2" id="KW-0378">Hydrolase</keyword>
<dbReference type="GO" id="GO:0016787">
    <property type="term" value="F:hydrolase activity"/>
    <property type="evidence" value="ECO:0007669"/>
    <property type="project" value="UniProtKB-KW"/>
</dbReference>
<sequence length="317" mass="36090">MTVSKFIHSKSRITCFLAMLIFVISSQKLIDMKAEELRVVVIGDIGFTESQSSIKKIVVERIRRQHEKEPFQLGIILGDNVYDFGSKTDDFETLSQIFGSSFPLNIYHFDFLAVLGNHDYLGDPDTQIQYHLQHEPRFYMPEKNYHYDVKLANGTKIRFVCVDSTPLYELFLVNYVKRLNQINILLKLLDDSGGFDYVFLILHHNVLRGCGPHRRVPGDAQFTKLITHKYLSAILNGHNHNMQMSGRRLMHPPVFTVGNSARVDSVGISETDDIWCQSPATGGFGQLTISNKLANFRFFSGDGQLLAQAKLDKAQRT</sequence>
<feature type="signal peptide" evidence="3">
    <location>
        <begin position="1"/>
        <end position="26"/>
    </location>
</feature>
<name>A0A0C2N5X6_THEKT</name>
<dbReference type="Pfam" id="PF00149">
    <property type="entry name" value="Metallophos"/>
    <property type="match status" value="1"/>
</dbReference>
<evidence type="ECO:0000256" key="1">
    <source>
        <dbReference type="ARBA" id="ARBA00022729"/>
    </source>
</evidence>
<keyword evidence="6" id="KW-1185">Reference proteome</keyword>
<dbReference type="InterPro" id="IPR029052">
    <property type="entry name" value="Metallo-depent_PP-like"/>
</dbReference>
<evidence type="ECO:0000256" key="3">
    <source>
        <dbReference type="SAM" id="SignalP"/>
    </source>
</evidence>
<dbReference type="EMBL" id="JWZT01001658">
    <property type="protein sequence ID" value="KII71710.1"/>
    <property type="molecule type" value="Genomic_DNA"/>
</dbReference>
<evidence type="ECO:0000256" key="2">
    <source>
        <dbReference type="ARBA" id="ARBA00022801"/>
    </source>
</evidence>
<dbReference type="AlphaFoldDB" id="A0A0C2N5X6"/>
<keyword evidence="1 3" id="KW-0732">Signal</keyword>
<proteinExistence type="predicted"/>
<feature type="chain" id="PRO_5002169219" description="Calcineurin-like phosphoesterase domain-containing protein" evidence="3">
    <location>
        <begin position="27"/>
        <end position="317"/>
    </location>
</feature>
<dbReference type="Proteomes" id="UP000031668">
    <property type="component" value="Unassembled WGS sequence"/>
</dbReference>
<organism evidence="5 6">
    <name type="scientific">Thelohanellus kitauei</name>
    <name type="common">Myxosporean</name>
    <dbReference type="NCBI Taxonomy" id="669202"/>
    <lineage>
        <taxon>Eukaryota</taxon>
        <taxon>Metazoa</taxon>
        <taxon>Cnidaria</taxon>
        <taxon>Myxozoa</taxon>
        <taxon>Myxosporea</taxon>
        <taxon>Bivalvulida</taxon>
        <taxon>Platysporina</taxon>
        <taxon>Myxobolidae</taxon>
        <taxon>Thelohanellus</taxon>
    </lineage>
</organism>
<dbReference type="PANTHER" id="PTHR10161">
    <property type="entry name" value="TARTRATE-RESISTANT ACID PHOSPHATASE TYPE 5"/>
    <property type="match status" value="1"/>
</dbReference>
<comment type="caution">
    <text evidence="5">The sequence shown here is derived from an EMBL/GenBank/DDBJ whole genome shotgun (WGS) entry which is preliminary data.</text>
</comment>
<evidence type="ECO:0000313" key="6">
    <source>
        <dbReference type="Proteomes" id="UP000031668"/>
    </source>
</evidence>
<evidence type="ECO:0000313" key="5">
    <source>
        <dbReference type="EMBL" id="KII71710.1"/>
    </source>
</evidence>
<feature type="domain" description="Calcineurin-like phosphoesterase" evidence="4">
    <location>
        <begin position="37"/>
        <end position="241"/>
    </location>
</feature>
<dbReference type="PANTHER" id="PTHR10161:SF14">
    <property type="entry name" value="TARTRATE-RESISTANT ACID PHOSPHATASE TYPE 5"/>
    <property type="match status" value="1"/>
</dbReference>